<comment type="caution">
    <text evidence="3">The sequence shown here is derived from an EMBL/GenBank/DDBJ whole genome shotgun (WGS) entry which is preliminary data.</text>
</comment>
<dbReference type="Proteomes" id="UP000178379">
    <property type="component" value="Unassembled WGS sequence"/>
</dbReference>
<evidence type="ECO:0000313" key="3">
    <source>
        <dbReference type="EMBL" id="OGI41274.1"/>
    </source>
</evidence>
<proteinExistence type="predicted"/>
<feature type="signal peptide" evidence="2">
    <location>
        <begin position="1"/>
        <end position="25"/>
    </location>
</feature>
<organism evidence="3 4">
    <name type="scientific">Candidatus Muproteobacteria bacterium RBG_16_62_13</name>
    <dbReference type="NCBI Taxonomy" id="1817756"/>
    <lineage>
        <taxon>Bacteria</taxon>
        <taxon>Pseudomonadati</taxon>
        <taxon>Pseudomonadota</taxon>
        <taxon>Candidatus Muproteobacteria</taxon>
    </lineage>
</organism>
<dbReference type="EMBL" id="MFSQ01000023">
    <property type="protein sequence ID" value="OGI41274.1"/>
    <property type="molecule type" value="Genomic_DNA"/>
</dbReference>
<gene>
    <name evidence="3" type="ORF">A2140_06715</name>
</gene>
<dbReference type="AlphaFoldDB" id="A0A1F6T831"/>
<name>A0A1F6T831_9PROT</name>
<dbReference type="STRING" id="1817756.A2140_06715"/>
<evidence type="ECO:0000256" key="2">
    <source>
        <dbReference type="SAM" id="SignalP"/>
    </source>
</evidence>
<keyword evidence="2" id="KW-0732">Signal</keyword>
<evidence type="ECO:0000313" key="4">
    <source>
        <dbReference type="Proteomes" id="UP000178379"/>
    </source>
</evidence>
<dbReference type="InterPro" id="IPR036280">
    <property type="entry name" value="Multihaem_cyt_sf"/>
</dbReference>
<accession>A0A1F6T831</accession>
<protein>
    <submittedName>
        <fullName evidence="3">Uncharacterized protein</fullName>
    </submittedName>
</protein>
<feature type="chain" id="PRO_5009526590" evidence="2">
    <location>
        <begin position="26"/>
        <end position="158"/>
    </location>
</feature>
<evidence type="ECO:0000256" key="1">
    <source>
        <dbReference type="SAM" id="MobiDB-lite"/>
    </source>
</evidence>
<dbReference type="Gene3D" id="3.90.10.10">
    <property type="entry name" value="Cytochrome C3"/>
    <property type="match status" value="1"/>
</dbReference>
<feature type="region of interest" description="Disordered" evidence="1">
    <location>
        <begin position="130"/>
        <end position="158"/>
    </location>
</feature>
<reference evidence="3 4" key="1">
    <citation type="journal article" date="2016" name="Nat. Commun.">
        <title>Thousands of microbial genomes shed light on interconnected biogeochemical processes in an aquifer system.</title>
        <authorList>
            <person name="Anantharaman K."/>
            <person name="Brown C.T."/>
            <person name="Hug L.A."/>
            <person name="Sharon I."/>
            <person name="Castelle C.J."/>
            <person name="Probst A.J."/>
            <person name="Thomas B.C."/>
            <person name="Singh A."/>
            <person name="Wilkins M.J."/>
            <person name="Karaoz U."/>
            <person name="Brodie E.L."/>
            <person name="Williams K.H."/>
            <person name="Hubbard S.S."/>
            <person name="Banfield J.F."/>
        </authorList>
    </citation>
    <scope>NUCLEOTIDE SEQUENCE [LARGE SCALE GENOMIC DNA]</scope>
</reference>
<feature type="compositionally biased region" description="Polar residues" evidence="1">
    <location>
        <begin position="149"/>
        <end position="158"/>
    </location>
</feature>
<dbReference type="SUPFAM" id="SSF48695">
    <property type="entry name" value="Multiheme cytochromes"/>
    <property type="match status" value="1"/>
</dbReference>
<sequence>MVNGNFSRFLVAMLAAAWLAAPAFADEAKKPGRVPVPSIQINKDRSEQCVEPTAEMRRNHMQYILHQRDETMHRGIRTTKHSLKNCVNCHADTKTGSVLGKDGFCASCHHYAAVKIDCFECHTDRAEKKATAPANRAPQALAPVVRTALGQSRQRNQR</sequence>